<evidence type="ECO:0000256" key="2">
    <source>
        <dbReference type="ARBA" id="ARBA00022630"/>
    </source>
</evidence>
<protein>
    <submittedName>
        <fullName evidence="7">NAD(P)/FAD-dependent oxidoreductase</fullName>
    </submittedName>
</protein>
<comment type="caution">
    <text evidence="7">The sequence shown here is derived from an EMBL/GenBank/DDBJ whole genome shotgun (WGS) entry which is preliminary data.</text>
</comment>
<evidence type="ECO:0000313" key="7">
    <source>
        <dbReference type="EMBL" id="MEE2040754.1"/>
    </source>
</evidence>
<keyword evidence="5" id="KW-0503">Monooxygenase</keyword>
<dbReference type="InterPro" id="IPR036188">
    <property type="entry name" value="FAD/NAD-bd_sf"/>
</dbReference>
<dbReference type="Proteomes" id="UP001356095">
    <property type="component" value="Unassembled WGS sequence"/>
</dbReference>
<dbReference type="Pfam" id="PF01494">
    <property type="entry name" value="FAD_binding_3"/>
    <property type="match status" value="1"/>
</dbReference>
<evidence type="ECO:0000259" key="6">
    <source>
        <dbReference type="Pfam" id="PF01494"/>
    </source>
</evidence>
<dbReference type="Gene3D" id="3.50.50.60">
    <property type="entry name" value="FAD/NAD(P)-binding domain"/>
    <property type="match status" value="1"/>
</dbReference>
<evidence type="ECO:0000256" key="3">
    <source>
        <dbReference type="ARBA" id="ARBA00022827"/>
    </source>
</evidence>
<sequence length="386" mass="40549">MDVVIIGAGVGGLAAAVGLVRRGHRVRVFERGERLRTGGAALSLWSNGTAALGGLGIDPVGLGRPTDTVVGSTPTGAELYRLDLRAVSEDLGWPNLCLPRRELLERLMSELPDGVVSFGPACTGARTEPGRATALFEDGSTAGADVVVGADGLRSAVRAGLWPGDAPRPCGYASWQGLAPLPIELAGSRTSRWLSGAEGTCGIIPAGGGQVQWWFDLPWTPDDPEPSHPAEVLRERFGSWSDSDVRTVLSHVRDADVSLFPHMRTRVPRVWGAGRVTLLGDAVHSFPPSTAQGANQALEGALVLCAALDAARGDDAAAALRRYERVRRPCAARASWVSGRQPTQFVKGSTRPLPLSGAALGSFLKGYLKLVSNALRDAPRGPVARA</sequence>
<dbReference type="InterPro" id="IPR050493">
    <property type="entry name" value="FAD-dep_Monooxygenase_BioMet"/>
</dbReference>
<dbReference type="PANTHER" id="PTHR13789:SF318">
    <property type="entry name" value="GERANYLGERANYL DIPHOSPHATE REDUCTASE"/>
    <property type="match status" value="1"/>
</dbReference>
<dbReference type="PRINTS" id="PR00420">
    <property type="entry name" value="RNGMNOXGNASE"/>
</dbReference>
<dbReference type="PANTHER" id="PTHR13789">
    <property type="entry name" value="MONOOXYGENASE"/>
    <property type="match status" value="1"/>
</dbReference>
<comment type="cofactor">
    <cofactor evidence="1">
        <name>FAD</name>
        <dbReference type="ChEBI" id="CHEBI:57692"/>
    </cofactor>
</comment>
<evidence type="ECO:0000256" key="1">
    <source>
        <dbReference type="ARBA" id="ARBA00001974"/>
    </source>
</evidence>
<keyword evidence="2" id="KW-0285">Flavoprotein</keyword>
<keyword evidence="8" id="KW-1185">Reference proteome</keyword>
<evidence type="ECO:0000313" key="8">
    <source>
        <dbReference type="Proteomes" id="UP001356095"/>
    </source>
</evidence>
<keyword evidence="3" id="KW-0274">FAD</keyword>
<reference evidence="7 8" key="1">
    <citation type="submission" date="2023-08" db="EMBL/GenBank/DDBJ databases">
        <authorList>
            <person name="Girao M."/>
            <person name="Carvalho M.F."/>
        </authorList>
    </citation>
    <scope>NUCLEOTIDE SEQUENCE [LARGE SCALE GENOMIC DNA]</scope>
    <source>
        <strain evidence="7 8">CT-R113</strain>
    </source>
</reference>
<evidence type="ECO:0000256" key="5">
    <source>
        <dbReference type="ARBA" id="ARBA00023033"/>
    </source>
</evidence>
<keyword evidence="4" id="KW-0560">Oxidoreductase</keyword>
<organism evidence="7 8">
    <name type="scientific">Nocardiopsis codii</name>
    <dbReference type="NCBI Taxonomy" id="3065942"/>
    <lineage>
        <taxon>Bacteria</taxon>
        <taxon>Bacillati</taxon>
        <taxon>Actinomycetota</taxon>
        <taxon>Actinomycetes</taxon>
        <taxon>Streptosporangiales</taxon>
        <taxon>Nocardiopsidaceae</taxon>
        <taxon>Nocardiopsis</taxon>
    </lineage>
</organism>
<evidence type="ECO:0000256" key="4">
    <source>
        <dbReference type="ARBA" id="ARBA00023002"/>
    </source>
</evidence>
<dbReference type="RefSeq" id="WP_330094516.1">
    <property type="nucleotide sequence ID" value="NZ_JAUZMY010000034.1"/>
</dbReference>
<dbReference type="SUPFAM" id="SSF51905">
    <property type="entry name" value="FAD/NAD(P)-binding domain"/>
    <property type="match status" value="1"/>
</dbReference>
<proteinExistence type="predicted"/>
<dbReference type="InterPro" id="IPR002938">
    <property type="entry name" value="FAD-bd"/>
</dbReference>
<feature type="domain" description="FAD-binding" evidence="6">
    <location>
        <begin position="2"/>
        <end position="334"/>
    </location>
</feature>
<gene>
    <name evidence="7" type="ORF">Q8791_26390</name>
</gene>
<accession>A0ABU7KFS1</accession>
<name>A0ABU7KFS1_9ACTN</name>
<dbReference type="EMBL" id="JAUZMY010000034">
    <property type="protein sequence ID" value="MEE2040754.1"/>
    <property type="molecule type" value="Genomic_DNA"/>
</dbReference>